<feature type="domain" description="SRCR" evidence="13">
    <location>
        <begin position="865"/>
        <end position="965"/>
    </location>
</feature>
<keyword evidence="4" id="KW-0964">Secreted</keyword>
<feature type="disulfide bond" evidence="12">
    <location>
        <begin position="630"/>
        <end position="640"/>
    </location>
</feature>
<evidence type="ECO:0000256" key="9">
    <source>
        <dbReference type="ARBA" id="ARBA00023136"/>
    </source>
</evidence>
<dbReference type="FunFam" id="3.10.250.10:FF:000012">
    <property type="entry name" value="CD163 molecule like 1"/>
    <property type="match status" value="1"/>
</dbReference>
<evidence type="ECO:0000256" key="8">
    <source>
        <dbReference type="ARBA" id="ARBA00022989"/>
    </source>
</evidence>
<dbReference type="Gene3D" id="3.10.250.10">
    <property type="entry name" value="SRCR-like domain"/>
    <property type="match status" value="9"/>
</dbReference>
<evidence type="ECO:0000259" key="13">
    <source>
        <dbReference type="PROSITE" id="PS50287"/>
    </source>
</evidence>
<organism evidence="14">
    <name type="scientific">Xenopus tropicalis</name>
    <name type="common">Western clawed frog</name>
    <name type="synonym">Silurana tropicalis</name>
    <dbReference type="NCBI Taxonomy" id="8364"/>
    <lineage>
        <taxon>Eukaryota</taxon>
        <taxon>Metazoa</taxon>
        <taxon>Chordata</taxon>
        <taxon>Craniata</taxon>
        <taxon>Vertebrata</taxon>
        <taxon>Euteleostomi</taxon>
        <taxon>Amphibia</taxon>
        <taxon>Batrachia</taxon>
        <taxon>Anura</taxon>
        <taxon>Pipoidea</taxon>
        <taxon>Pipidae</taxon>
        <taxon>Xenopodinae</taxon>
        <taxon>Xenopus</taxon>
        <taxon>Silurana</taxon>
    </lineage>
</organism>
<feature type="disulfide bond" evidence="12">
    <location>
        <begin position="121"/>
        <end position="131"/>
    </location>
</feature>
<dbReference type="Bgee" id="ENSXETG00000033748">
    <property type="expression patterns" value="Expressed in neurula embryo and 1 other cell type or tissue"/>
</dbReference>
<feature type="disulfide bond" evidence="12">
    <location>
        <begin position="287"/>
        <end position="351"/>
    </location>
</feature>
<dbReference type="PROSITE" id="PS50287">
    <property type="entry name" value="SRCR_2"/>
    <property type="match status" value="9"/>
</dbReference>
<feature type="disulfide bond" evidence="12">
    <location>
        <begin position="90"/>
        <end position="151"/>
    </location>
</feature>
<feature type="disulfide bond" evidence="12">
    <location>
        <begin position="934"/>
        <end position="944"/>
    </location>
</feature>
<feature type="domain" description="SRCR" evidence="13">
    <location>
        <begin position="772"/>
        <end position="859"/>
    </location>
</feature>
<feature type="domain" description="SRCR" evidence="13">
    <location>
        <begin position="52"/>
        <end position="152"/>
    </location>
</feature>
<keyword evidence="6" id="KW-0732">Signal</keyword>
<dbReference type="Pfam" id="PF00530">
    <property type="entry name" value="SRCR"/>
    <property type="match status" value="9"/>
</dbReference>
<keyword evidence="3" id="KW-1003">Cell membrane</keyword>
<feature type="domain" description="SRCR" evidence="13">
    <location>
        <begin position="562"/>
        <end position="663"/>
    </location>
</feature>
<dbReference type="AlphaFoldDB" id="A0A6I8QIH3"/>
<evidence type="ECO:0000256" key="11">
    <source>
        <dbReference type="ARBA" id="ARBA00023180"/>
    </source>
</evidence>
<dbReference type="PANTHER" id="PTHR47653">
    <property type="entry name" value="PROTEIN BARK BEETLE"/>
    <property type="match status" value="1"/>
</dbReference>
<dbReference type="FunFam" id="3.10.250.10:FF:000002">
    <property type="entry name" value="Scavenger receptor cysteine-rich type 1 protein M130"/>
    <property type="match status" value="1"/>
</dbReference>
<evidence type="ECO:0000256" key="3">
    <source>
        <dbReference type="ARBA" id="ARBA00022475"/>
    </source>
</evidence>
<feature type="disulfide bond" evidence="12">
    <location>
        <begin position="841"/>
        <end position="851"/>
    </location>
</feature>
<comment type="caution">
    <text evidence="12">Lacks conserved residue(s) required for the propagation of feature annotation.</text>
</comment>
<keyword evidence="11" id="KW-0325">Glycoprotein</keyword>
<keyword evidence="5" id="KW-0812">Transmembrane</keyword>
<proteinExistence type="predicted"/>
<feature type="disulfide bond" evidence="12">
    <location>
        <begin position="530"/>
        <end position="540"/>
    </location>
</feature>
<name>A0A6I8QIH3_XENTR</name>
<feature type="disulfide bond" evidence="12">
    <location>
        <begin position="890"/>
        <end position="954"/>
    </location>
</feature>
<sequence length="991" mass="109177">MQDAAALQSDLTKLDNWAANWKMKFNVDKCKVMHFGRNNINASYLLNGNKELRLQNGASPCEGRVEVYLRGEWGTVCSDDWGTRDADVVCRQLGCGRAVSATTNAHHGAGTGRIWLDDVRCRGTESYLWECDSRPWGEHDCNHGWDAGVICSGTVLRLRNGTSPCEGKVEVSHQGEWGTVCGNNWDTNDADVVCRQLGCGRAVRATNAHHGAGTGRIWLDNVRCRGNESYLWECDSRPWGEHNCNHVEHAGVICSGRDNTTLQLQNGTSPCEGRVEVYLRGEWGTVCSAGWDTDDADVVCRQLGCGRAVSATTNAHHGAGTGRIWLANVLCRGNESYLWECDSRPWGEHNCNHGWDAGVICSDHKAAKLVEGHTTCSGHLAVEHGTSLASVCELDAELRAANVICRQLNCGSAVTPPVITNSYERRTEKIWTEEIRCIGNETNVLDCFWINSAEKNCTYSDYRIVNGTQSCSGRVELGRVGQWGSLCNSHWDLHAANVLCRQLYCGTAVSVPHGNMFGTSNLTWTDRFHCKGTESQLVICLVFLLHIHPCLSLSLTGRKETLRLMGGESHCEGRVEVQNGSWHRVYGSEWGIEEAQVVCRELHCGEAVSAFTSEAQLPDSSHGIWESIKCNGNESQLQDCVGTQASSVAQGCDPKKDVGVICSASRRVRLVDGRGRCAGRVEVYHHGEWGTVCDDSWDVEDANVVCRQLRCGHAISTTNAFHGSGTGKIWMDDLKCLGNETSLWDCPSSPWGLHNCQHKEDVGVICSEFTDLRLVGGTHECEGRVEVYYNGSWTSVCNNAMEETTASLICNQLNCGVSNESVSLYEYGVAQGPFLLDNIKCRKNDAALWQCSSKPWTRNIYSERIRLIGGQDKCSGRVEVFYQGAWGTVCDDSWDRKDAEVVCAQLGCGSAINATGEAMFGSGTGPIWLDEVSCKGHEQALQDCFSVRWNRSDCHHKEDAGHVPNHHSNKQPCCHIKLHCFRMLYVHTTAG</sequence>
<feature type="disulfide bond" evidence="12">
    <location>
        <begin position="300"/>
        <end position="361"/>
    </location>
</feature>
<dbReference type="GO" id="GO:0005737">
    <property type="term" value="C:cytoplasm"/>
    <property type="evidence" value="ECO:0007669"/>
    <property type="project" value="UniProtKB-ARBA"/>
</dbReference>
<dbReference type="FunCoup" id="A0A6I8QIH3">
    <property type="interactions" value="96"/>
</dbReference>
<dbReference type="InterPro" id="IPR053243">
    <property type="entry name" value="SJ_maturation_regulator"/>
</dbReference>
<dbReference type="GO" id="GO:0005576">
    <property type="term" value="C:extracellular region"/>
    <property type="evidence" value="ECO:0007669"/>
    <property type="project" value="UniProtKB-SubCell"/>
</dbReference>
<evidence type="ECO:0000256" key="10">
    <source>
        <dbReference type="ARBA" id="ARBA00023157"/>
    </source>
</evidence>
<dbReference type="PROSITE" id="PS00420">
    <property type="entry name" value="SRCR_1"/>
    <property type="match status" value="4"/>
</dbReference>
<dbReference type="SUPFAM" id="SSF56487">
    <property type="entry name" value="SRCR-like"/>
    <property type="match status" value="9"/>
</dbReference>
<dbReference type="FunFam" id="3.10.250.10:FF:000004">
    <property type="entry name" value="Scavenger receptor cysteine-rich type 1 protein M130"/>
    <property type="match status" value="1"/>
</dbReference>
<keyword evidence="7" id="KW-0677">Repeat</keyword>
<reference evidence="14" key="2">
    <citation type="submission" date="2020-05" db="UniProtKB">
        <authorList>
            <consortium name="Ensembl"/>
        </authorList>
    </citation>
    <scope>IDENTIFICATION</scope>
</reference>
<dbReference type="InterPro" id="IPR001190">
    <property type="entry name" value="SRCR"/>
</dbReference>
<feature type="domain" description="SRCR" evidence="13">
    <location>
        <begin position="156"/>
        <end position="255"/>
    </location>
</feature>
<reference evidence="14" key="1">
    <citation type="journal article" date="2010" name="Science">
        <title>The genome of the Western clawed frog Xenopus tropicalis.</title>
        <authorList>
            <person name="Hellsten U."/>
            <person name="Harland R.M."/>
            <person name="Gilchrist M.J."/>
            <person name="Hendrix D."/>
            <person name="Jurka J."/>
            <person name="Kapitonov V."/>
            <person name="Ovcharenko I."/>
            <person name="Putnam N.H."/>
            <person name="Shu S."/>
            <person name="Taher L."/>
            <person name="Blitz I.L."/>
            <person name="Blumberg B."/>
            <person name="Dichmann D.S."/>
            <person name="Dubchak I."/>
            <person name="Amaya E."/>
            <person name="Detter J.C."/>
            <person name="Fletcher R."/>
            <person name="Gerhard D.S."/>
            <person name="Goodstein D."/>
            <person name="Graves T."/>
            <person name="Grigoriev I.V."/>
            <person name="Grimwood J."/>
            <person name="Kawashima T."/>
            <person name="Lindquist E."/>
            <person name="Lucas S.M."/>
            <person name="Mead P.E."/>
            <person name="Mitros T."/>
            <person name="Ogino H."/>
            <person name="Ohta Y."/>
            <person name="Poliakov A.V."/>
            <person name="Pollet N."/>
            <person name="Robert J."/>
            <person name="Salamov A."/>
            <person name="Sater A.K."/>
            <person name="Schmutz J."/>
            <person name="Terry A."/>
            <person name="Vize P.D."/>
            <person name="Warren W.C."/>
            <person name="Wells D."/>
            <person name="Wills A."/>
            <person name="Wilson R.K."/>
            <person name="Zimmerman L.B."/>
            <person name="Zorn A.M."/>
            <person name="Grainger R."/>
            <person name="Grammer T."/>
            <person name="Khokha M.K."/>
            <person name="Richardson P.M."/>
            <person name="Rokhsar D.S."/>
        </authorList>
    </citation>
    <scope>NUCLEOTIDE SEQUENCE [LARGE SCALE GENOMIC DNA]</scope>
    <source>
        <strain evidence="14">Nigerian</strain>
    </source>
</reference>
<comment type="subcellular location">
    <subcellularLocation>
        <location evidence="1">Cell membrane</location>
        <topology evidence="1">Single-pass type I membrane protein</topology>
    </subcellularLocation>
    <subcellularLocation>
        <location evidence="2">Secreted</location>
    </subcellularLocation>
</comment>
<feature type="domain" description="SRCR" evidence="13">
    <location>
        <begin position="367"/>
        <end position="468"/>
    </location>
</feature>
<evidence type="ECO:0000256" key="7">
    <source>
        <dbReference type="ARBA" id="ARBA00022737"/>
    </source>
</evidence>
<feature type="disulfide bond" evidence="12">
    <location>
        <begin position="331"/>
        <end position="341"/>
    </location>
</feature>
<evidence type="ECO:0000256" key="12">
    <source>
        <dbReference type="PROSITE-ProRule" id="PRU00196"/>
    </source>
</evidence>
<feature type="disulfide bond" evidence="12">
    <location>
        <begin position="224"/>
        <end position="234"/>
    </location>
</feature>
<dbReference type="GeneTree" id="ENSGT00950000183145"/>
<feature type="domain" description="SRCR" evidence="13">
    <location>
        <begin position="262"/>
        <end position="362"/>
    </location>
</feature>
<feature type="disulfide bond" evidence="12">
    <location>
        <begin position="77"/>
        <end position="141"/>
    </location>
</feature>
<dbReference type="InterPro" id="IPR036772">
    <property type="entry name" value="SRCR-like_dom_sf"/>
</dbReference>
<dbReference type="FunFam" id="3.10.250.10:FF:000006">
    <property type="entry name" value="neurotrypsin isoform X2"/>
    <property type="match status" value="4"/>
</dbReference>
<evidence type="ECO:0000256" key="1">
    <source>
        <dbReference type="ARBA" id="ARBA00004251"/>
    </source>
</evidence>
<dbReference type="PANTHER" id="PTHR47653:SF1">
    <property type="entry name" value="DELETED IN MALIGNANT BRAIN TUMORS 1 PROTEIN"/>
    <property type="match status" value="1"/>
</dbReference>
<accession>A0A6I8QIH3</accession>
<dbReference type="InParanoid" id="A0A6I8QIH3"/>
<evidence type="ECO:0000256" key="6">
    <source>
        <dbReference type="ARBA" id="ARBA00022729"/>
    </source>
</evidence>
<feature type="domain" description="SRCR" evidence="13">
    <location>
        <begin position="462"/>
        <end position="540"/>
    </location>
</feature>
<evidence type="ECO:0000256" key="4">
    <source>
        <dbReference type="ARBA" id="ARBA00022525"/>
    </source>
</evidence>
<evidence type="ECO:0000256" key="5">
    <source>
        <dbReference type="ARBA" id="ARBA00022692"/>
    </source>
</evidence>
<protein>
    <recommendedName>
        <fullName evidence="13">SRCR domain-containing protein</fullName>
    </recommendedName>
</protein>
<feature type="disulfide bond" evidence="12">
    <location>
        <begin position="736"/>
        <end position="746"/>
    </location>
</feature>
<evidence type="ECO:0000256" key="2">
    <source>
        <dbReference type="ARBA" id="ARBA00004613"/>
    </source>
</evidence>
<feature type="disulfide bond" evidence="12">
    <location>
        <begin position="437"/>
        <end position="447"/>
    </location>
</feature>
<keyword evidence="8" id="KW-1133">Transmembrane helix</keyword>
<dbReference type="GO" id="GO:0005886">
    <property type="term" value="C:plasma membrane"/>
    <property type="evidence" value="ECO:0007669"/>
    <property type="project" value="UniProtKB-SubCell"/>
</dbReference>
<dbReference type="Ensembl" id="ENSXETT00000103019">
    <property type="protein sequence ID" value="ENSXETP00000069153"/>
    <property type="gene ID" value="ENSXETG00000033748"/>
</dbReference>
<dbReference type="FunFam" id="3.10.250.10:FF:000016">
    <property type="entry name" value="Scavenger receptor cysteine-rich protein type 12"/>
    <property type="match status" value="2"/>
</dbReference>
<evidence type="ECO:0000313" key="14">
    <source>
        <dbReference type="Ensembl" id="ENSXETP00000069153"/>
    </source>
</evidence>
<keyword evidence="10 12" id="KW-1015">Disulfide bond</keyword>
<feature type="domain" description="SRCR" evidence="13">
    <location>
        <begin position="668"/>
        <end position="767"/>
    </location>
</feature>
<keyword evidence="9" id="KW-0472">Membrane</keyword>
<dbReference type="SMART" id="SM00202">
    <property type="entry name" value="SR"/>
    <property type="match status" value="9"/>
</dbReference>
<dbReference type="PRINTS" id="PR00258">
    <property type="entry name" value="SPERACTRCPTR"/>
</dbReference>